<sequence>MRIIIIGAQAAGMSVAAKAKRMDKTADIVVYEASDITSFGACGLPYYVGGEFDDPTYMSELTPEDFAKKGITVKTLHTVESIDPAAKTLKVSHDGKTFEDHYDRLMIATGGSAIIPPIENVTLNNVLTLKTMNDGLALREIVRTDAIQTVTVIGAGFIGLELVEALVHLGKTVHLFERKDRIMPEAFEPELSALLLKTLEDHESVQVHLNESVTKIEGEHTVTGVTTSHGHYPSDLVVVCTGVRPNTAFLKESGLAMLQNGAIRTNEYGQTNVEHIYAAGDCATVWHAQLQTDVYSPLATGANKLGRIIGENIVGGQKAFKGLLNAAAVQLLSVEAGRVGLSSKELAAHNIPHQKVILTDKNHANYCKGQAMLTILLFYHPDTKVILGAQVFGENGGAVHRMHALSVAIMTKLTTDDLAFLDFAYAPPFARVWDALNIAGSIAK</sequence>
<dbReference type="RefSeq" id="WP_213404297.1">
    <property type="nucleotide sequence ID" value="NZ_JAGIBT010000013.1"/>
</dbReference>
<dbReference type="PANTHER" id="PTHR43429:SF1">
    <property type="entry name" value="NAD(P)H SULFUR OXIDOREDUCTASE (COA-DEPENDENT)"/>
    <property type="match status" value="1"/>
</dbReference>
<name>A0AB35BYM8_9GAMM</name>
<dbReference type="InterPro" id="IPR016156">
    <property type="entry name" value="FAD/NAD-linked_Rdtase_dimer_sf"/>
</dbReference>
<keyword evidence="4" id="KW-0274">FAD</keyword>
<dbReference type="AlphaFoldDB" id="A0AB35BYM8"/>
<evidence type="ECO:0000256" key="5">
    <source>
        <dbReference type="ARBA" id="ARBA00023002"/>
    </source>
</evidence>
<protein>
    <submittedName>
        <fullName evidence="9">CoA-disulfide reductase</fullName>
        <ecNumber evidence="9">1.8.1.14</ecNumber>
    </submittedName>
</protein>
<dbReference type="InterPro" id="IPR004099">
    <property type="entry name" value="Pyr_nucl-diS_OxRdtase_dimer"/>
</dbReference>
<dbReference type="EMBL" id="JAGIBU010000012">
    <property type="protein sequence ID" value="MBS7825415.1"/>
    <property type="molecule type" value="Genomic_DNA"/>
</dbReference>
<feature type="domain" description="Pyridine nucleotide-disulphide oxidoreductase dimerisation" evidence="7">
    <location>
        <begin position="329"/>
        <end position="432"/>
    </location>
</feature>
<evidence type="ECO:0000256" key="2">
    <source>
        <dbReference type="ARBA" id="ARBA00009130"/>
    </source>
</evidence>
<evidence type="ECO:0000259" key="7">
    <source>
        <dbReference type="Pfam" id="PF02852"/>
    </source>
</evidence>
<dbReference type="Gene3D" id="3.50.50.60">
    <property type="entry name" value="FAD/NAD(P)-binding domain"/>
    <property type="match status" value="2"/>
</dbReference>
<feature type="domain" description="FAD/NAD(P)-binding" evidence="8">
    <location>
        <begin position="1"/>
        <end position="285"/>
    </location>
</feature>
<dbReference type="InterPro" id="IPR036188">
    <property type="entry name" value="FAD/NAD-bd_sf"/>
</dbReference>
<evidence type="ECO:0000259" key="8">
    <source>
        <dbReference type="Pfam" id="PF07992"/>
    </source>
</evidence>
<reference evidence="9" key="1">
    <citation type="submission" date="2021-03" db="EMBL/GenBank/DDBJ databases">
        <title>Identification and antibiotic profiling of Wohlfahrtiimonas chitiniclastica, an underestimated human pathogen.</title>
        <authorList>
            <person name="Kopf A."/>
            <person name="Bunk B."/>
            <person name="Coldewey S."/>
            <person name="Gunzer F."/>
            <person name="Riedel T."/>
            <person name="Schroettner P."/>
        </authorList>
    </citation>
    <scope>NUCLEOTIDE SEQUENCE</scope>
    <source>
        <strain evidence="9">DSM 100917</strain>
    </source>
</reference>
<dbReference type="InterPro" id="IPR023753">
    <property type="entry name" value="FAD/NAD-binding_dom"/>
</dbReference>
<dbReference type="InterPro" id="IPR050260">
    <property type="entry name" value="FAD-bd_OxRdtase"/>
</dbReference>
<dbReference type="Pfam" id="PF07992">
    <property type="entry name" value="Pyr_redox_2"/>
    <property type="match status" value="1"/>
</dbReference>
<keyword evidence="5 9" id="KW-0560">Oxidoreductase</keyword>
<dbReference type="Proteomes" id="UP000680020">
    <property type="component" value="Unassembled WGS sequence"/>
</dbReference>
<comment type="similarity">
    <text evidence="2">Belongs to the class-III pyridine nucleotide-disulfide oxidoreductase family.</text>
</comment>
<evidence type="ECO:0000313" key="10">
    <source>
        <dbReference type="Proteomes" id="UP000680020"/>
    </source>
</evidence>
<dbReference type="PRINTS" id="PR00411">
    <property type="entry name" value="PNDRDTASEI"/>
</dbReference>
<comment type="cofactor">
    <cofactor evidence="1">
        <name>FAD</name>
        <dbReference type="ChEBI" id="CHEBI:57692"/>
    </cofactor>
</comment>
<evidence type="ECO:0000256" key="4">
    <source>
        <dbReference type="ARBA" id="ARBA00022827"/>
    </source>
</evidence>
<dbReference type="PANTHER" id="PTHR43429">
    <property type="entry name" value="PYRIDINE NUCLEOTIDE-DISULFIDE OXIDOREDUCTASE DOMAIN-CONTAINING"/>
    <property type="match status" value="1"/>
</dbReference>
<organism evidence="9 10">
    <name type="scientific">Wohlfahrtiimonas chitiniclastica</name>
    <dbReference type="NCBI Taxonomy" id="400946"/>
    <lineage>
        <taxon>Bacteria</taxon>
        <taxon>Pseudomonadati</taxon>
        <taxon>Pseudomonadota</taxon>
        <taxon>Gammaproteobacteria</taxon>
        <taxon>Cardiobacteriales</taxon>
        <taxon>Ignatzschineriaceae</taxon>
        <taxon>Wohlfahrtiimonas</taxon>
    </lineage>
</organism>
<keyword evidence="3" id="KW-0285">Flavoprotein</keyword>
<dbReference type="Pfam" id="PF02852">
    <property type="entry name" value="Pyr_redox_dim"/>
    <property type="match status" value="1"/>
</dbReference>
<dbReference type="SUPFAM" id="SSF55424">
    <property type="entry name" value="FAD/NAD-linked reductases, dimerisation (C-terminal) domain"/>
    <property type="match status" value="1"/>
</dbReference>
<evidence type="ECO:0000256" key="3">
    <source>
        <dbReference type="ARBA" id="ARBA00022630"/>
    </source>
</evidence>
<dbReference type="PRINTS" id="PR00368">
    <property type="entry name" value="FADPNR"/>
</dbReference>
<proteinExistence type="inferred from homology"/>
<evidence type="ECO:0000256" key="1">
    <source>
        <dbReference type="ARBA" id="ARBA00001974"/>
    </source>
</evidence>
<keyword evidence="6" id="KW-0676">Redox-active center</keyword>
<gene>
    <name evidence="9" type="ORF">J7561_09420</name>
</gene>
<dbReference type="NCBIfam" id="NF007123">
    <property type="entry name" value="PRK09564.1"/>
    <property type="match status" value="1"/>
</dbReference>
<dbReference type="EC" id="1.8.1.14" evidence="9"/>
<dbReference type="SUPFAM" id="SSF51905">
    <property type="entry name" value="FAD/NAD(P)-binding domain"/>
    <property type="match status" value="1"/>
</dbReference>
<comment type="caution">
    <text evidence="9">The sequence shown here is derived from an EMBL/GenBank/DDBJ whole genome shotgun (WGS) entry which is preliminary data.</text>
</comment>
<accession>A0AB35BYM8</accession>
<evidence type="ECO:0000256" key="6">
    <source>
        <dbReference type="ARBA" id="ARBA00023284"/>
    </source>
</evidence>
<evidence type="ECO:0000313" key="9">
    <source>
        <dbReference type="EMBL" id="MBS7825415.1"/>
    </source>
</evidence>
<dbReference type="GO" id="GO:0050451">
    <property type="term" value="F:CoA-disulfide reductase (NADPH) activity"/>
    <property type="evidence" value="ECO:0007669"/>
    <property type="project" value="UniProtKB-EC"/>
</dbReference>